<dbReference type="RefSeq" id="XP_022945057.1">
    <property type="nucleotide sequence ID" value="XM_023089289.1"/>
</dbReference>
<dbReference type="PANTHER" id="PTHR35320">
    <property type="entry name" value="ATP-DEPENDENT CLP PROTEASE ATP-BINDING SUBUNIT"/>
    <property type="match status" value="1"/>
</dbReference>
<dbReference type="AlphaFoldDB" id="A0A6J1FZW3"/>
<reference evidence="2" key="1">
    <citation type="submission" date="2025-08" db="UniProtKB">
        <authorList>
            <consortium name="RefSeq"/>
        </authorList>
    </citation>
    <scope>IDENTIFICATION</scope>
    <source>
        <tissue evidence="2">Young leaves</tissue>
    </source>
</reference>
<dbReference type="KEGG" id="cmos:111449415"/>
<sequence>MGCKLNTPNAPFLFKFPTKSPKLGGKTFTFCPNFCLSSQSQETPTISTAKTPQTQIPKSNFSTVNFKSLTACKLGISRYPDFEYNAEGGTGTGSAKIDGDGGSGEVSVSFDLGTLYIPPLTTQTTKFLGLPLPPFLKIDIVPELFHGNINQESGKIELEFKAKFLFSVGNVYKAPPLLVKTVLTSEESKGSIRSGKGERLDEKGKCRLVGVAIVDPIDDLLLNSFLSLPTECIAKLNAIITFS</sequence>
<organism evidence="1 2">
    <name type="scientific">Cucurbita moschata</name>
    <name type="common">Winter crookneck squash</name>
    <name type="synonym">Cucurbita pepo var. moschata</name>
    <dbReference type="NCBI Taxonomy" id="3662"/>
    <lineage>
        <taxon>Eukaryota</taxon>
        <taxon>Viridiplantae</taxon>
        <taxon>Streptophyta</taxon>
        <taxon>Embryophyta</taxon>
        <taxon>Tracheophyta</taxon>
        <taxon>Spermatophyta</taxon>
        <taxon>Magnoliopsida</taxon>
        <taxon>eudicotyledons</taxon>
        <taxon>Gunneridae</taxon>
        <taxon>Pentapetalae</taxon>
        <taxon>rosids</taxon>
        <taxon>fabids</taxon>
        <taxon>Cucurbitales</taxon>
        <taxon>Cucurbitaceae</taxon>
        <taxon>Cucurbiteae</taxon>
        <taxon>Cucurbita</taxon>
    </lineage>
</organism>
<protein>
    <submittedName>
        <fullName evidence="2">Uncharacterized protein LOC111449415</fullName>
    </submittedName>
</protein>
<proteinExistence type="predicted"/>
<evidence type="ECO:0000313" key="1">
    <source>
        <dbReference type="Proteomes" id="UP000504609"/>
    </source>
</evidence>
<evidence type="ECO:0000313" key="2">
    <source>
        <dbReference type="RefSeq" id="XP_022945057.1"/>
    </source>
</evidence>
<dbReference type="GeneID" id="111449415"/>
<accession>A0A6J1FZW3</accession>
<gene>
    <name evidence="2" type="primary">LOC111449415</name>
</gene>
<dbReference type="Proteomes" id="UP000504609">
    <property type="component" value="Unplaced"/>
</dbReference>
<keyword evidence="1" id="KW-1185">Reference proteome</keyword>
<name>A0A6J1FZW3_CUCMO</name>
<dbReference type="PANTHER" id="PTHR35320:SF1">
    <property type="entry name" value="ATP-DEPENDENT CLP PROTEASE ATP-BINDING SUBUNIT"/>
    <property type="match status" value="1"/>
</dbReference>